<evidence type="ECO:0000313" key="3">
    <source>
        <dbReference type="Proteomes" id="UP001153620"/>
    </source>
</evidence>
<dbReference type="InterPro" id="IPR032675">
    <property type="entry name" value="LRR_dom_sf"/>
</dbReference>
<sequence length="612" mass="70241">MHQNINKIRGSWKCQKTADHDKYLDFLLELCKEAEKPIKDLSIICHDQQDDVYRNILKQIKISSNASRLELNNEIQATMDQICFNDRNLEEASRQLSAKIAGFSSQLASNTAEPSSQLASNIAGSLSQRATNFAGPLSQLASNTARPSSQLASNTAEPSSQLASNIFGSLSQRATNFAGPSSQLASNTARPPSQLASNISGSLSQRATNFAGFSNSSSNTSSSFQSASSHVDQNLVLRSNEVNSNLRGNFYQADLERIRIQQQPNIENSRRIWQNDRQRRKEERSKHQKVIIIRSLMSLTVKRAQNIFDMIRAPNLKVLKATIFNPLFRDYNITDRNRFHKVLREATKFEKIRNFLKTTANLKVLILKKLNVNCSLGFEHFPFQLKKLVVSTYGSESFDLMFPGSDFNEKILLFLYHQKEFLMDISITSTFLKIARDQLFEFIEILNNFNNFVGFEGIEKLEVHTLYQGTSTVDWDRIVSACPKIKELSLYDEAFNISADKFAGIVQNCRKLKTINKFAPEKFDLIYNFYKFLRHPPIRDMKITVFTKIPFWRYLQFKDCLKDAANIIVDYKLIELNVRRDDPENLLKYFAMNFKLICKNYCSVTWVRMVRA</sequence>
<reference evidence="2" key="2">
    <citation type="submission" date="2022-10" db="EMBL/GenBank/DDBJ databases">
        <authorList>
            <consortium name="ENA_rothamsted_submissions"/>
            <consortium name="culmorum"/>
            <person name="King R."/>
        </authorList>
    </citation>
    <scope>NUCLEOTIDE SEQUENCE</scope>
</reference>
<proteinExistence type="predicted"/>
<gene>
    <name evidence="2" type="ORF">CHIRRI_LOCUS14425</name>
</gene>
<feature type="region of interest" description="Disordered" evidence="1">
    <location>
        <begin position="178"/>
        <end position="199"/>
    </location>
</feature>
<organism evidence="2 3">
    <name type="scientific">Chironomus riparius</name>
    <dbReference type="NCBI Taxonomy" id="315576"/>
    <lineage>
        <taxon>Eukaryota</taxon>
        <taxon>Metazoa</taxon>
        <taxon>Ecdysozoa</taxon>
        <taxon>Arthropoda</taxon>
        <taxon>Hexapoda</taxon>
        <taxon>Insecta</taxon>
        <taxon>Pterygota</taxon>
        <taxon>Neoptera</taxon>
        <taxon>Endopterygota</taxon>
        <taxon>Diptera</taxon>
        <taxon>Nematocera</taxon>
        <taxon>Chironomoidea</taxon>
        <taxon>Chironomidae</taxon>
        <taxon>Chironominae</taxon>
        <taxon>Chironomus</taxon>
    </lineage>
</organism>
<name>A0A9N9SB30_9DIPT</name>
<keyword evidence="3" id="KW-1185">Reference proteome</keyword>
<reference evidence="2" key="1">
    <citation type="submission" date="2022-01" db="EMBL/GenBank/DDBJ databases">
        <authorList>
            <person name="King R."/>
        </authorList>
    </citation>
    <scope>NUCLEOTIDE SEQUENCE</scope>
</reference>
<evidence type="ECO:0000256" key="1">
    <source>
        <dbReference type="SAM" id="MobiDB-lite"/>
    </source>
</evidence>
<dbReference type="EMBL" id="OU895880">
    <property type="protein sequence ID" value="CAG9811618.1"/>
    <property type="molecule type" value="Genomic_DNA"/>
</dbReference>
<dbReference type="Gene3D" id="3.80.10.10">
    <property type="entry name" value="Ribonuclease Inhibitor"/>
    <property type="match status" value="1"/>
</dbReference>
<dbReference type="Proteomes" id="UP001153620">
    <property type="component" value="Chromosome 4"/>
</dbReference>
<evidence type="ECO:0000313" key="2">
    <source>
        <dbReference type="EMBL" id="CAG9811618.1"/>
    </source>
</evidence>
<accession>A0A9N9SB30</accession>
<dbReference type="AlphaFoldDB" id="A0A9N9SB30"/>
<protein>
    <submittedName>
        <fullName evidence="2">Uncharacterized protein</fullName>
    </submittedName>
</protein>